<protein>
    <submittedName>
        <fullName evidence="2">Uncharacterized protein</fullName>
    </submittedName>
</protein>
<reference evidence="3" key="1">
    <citation type="submission" date="2018-04" db="EMBL/GenBank/DDBJ databases">
        <authorList>
            <person name="Lucker S."/>
            <person name="Sakoula D."/>
        </authorList>
    </citation>
    <scope>NUCLEOTIDE SEQUENCE [LARGE SCALE GENOMIC DNA]</scope>
</reference>
<dbReference type="OrthoDB" id="9789435at2"/>
<keyword evidence="1" id="KW-0175">Coiled coil</keyword>
<sequence length="164" mass="18016">MAPQATVIVPARAQHFAQSILIAGAAAAALLLAAGIARAESQSVPWECSTYDGEAQTRCLNMFIELQREEIGKLKGQLQAQQGAVEQLKQQSDRQAAATAEMQRQIAAPPAIIPAAPYSAYTYAYPPALGLGLYLGRPGFYGYPNYYGPHIYWGPRYYRHWGRR</sequence>
<gene>
    <name evidence="2" type="ORF">NITLEN_30261</name>
</gene>
<evidence type="ECO:0000313" key="2">
    <source>
        <dbReference type="EMBL" id="SPP65347.1"/>
    </source>
</evidence>
<dbReference type="RefSeq" id="WP_121989646.1">
    <property type="nucleotide sequence ID" value="NZ_OUNR01000016.1"/>
</dbReference>
<organism evidence="2 3">
    <name type="scientific">Nitrospira lenta</name>
    <dbReference type="NCBI Taxonomy" id="1436998"/>
    <lineage>
        <taxon>Bacteria</taxon>
        <taxon>Pseudomonadati</taxon>
        <taxon>Nitrospirota</taxon>
        <taxon>Nitrospiria</taxon>
        <taxon>Nitrospirales</taxon>
        <taxon>Nitrospiraceae</taxon>
        <taxon>Nitrospira</taxon>
    </lineage>
</organism>
<proteinExistence type="predicted"/>
<dbReference type="EMBL" id="OUNR01000016">
    <property type="protein sequence ID" value="SPP65347.1"/>
    <property type="molecule type" value="Genomic_DNA"/>
</dbReference>
<dbReference type="InParanoid" id="A0A330L7P1"/>
<dbReference type="Proteomes" id="UP000248168">
    <property type="component" value="Unassembled WGS sequence"/>
</dbReference>
<evidence type="ECO:0000313" key="3">
    <source>
        <dbReference type="Proteomes" id="UP000248168"/>
    </source>
</evidence>
<feature type="coiled-coil region" evidence="1">
    <location>
        <begin position="71"/>
        <end position="105"/>
    </location>
</feature>
<dbReference type="AlphaFoldDB" id="A0A330L7P1"/>
<name>A0A330L7P1_9BACT</name>
<accession>A0A330L7P1</accession>
<keyword evidence="3" id="KW-1185">Reference proteome</keyword>
<evidence type="ECO:0000256" key="1">
    <source>
        <dbReference type="SAM" id="Coils"/>
    </source>
</evidence>